<feature type="region of interest" description="Disordered" evidence="1">
    <location>
        <begin position="1"/>
        <end position="97"/>
    </location>
</feature>
<feature type="compositionally biased region" description="Basic and acidic residues" evidence="1">
    <location>
        <begin position="15"/>
        <end position="36"/>
    </location>
</feature>
<evidence type="ECO:0000256" key="1">
    <source>
        <dbReference type="SAM" id="MobiDB-lite"/>
    </source>
</evidence>
<gene>
    <name evidence="2" type="ORF">FSP39_016960</name>
</gene>
<feature type="compositionally biased region" description="Pro residues" evidence="1">
    <location>
        <begin position="372"/>
        <end position="381"/>
    </location>
</feature>
<organism evidence="2 3">
    <name type="scientific">Pinctada imbricata</name>
    <name type="common">Atlantic pearl-oyster</name>
    <name type="synonym">Pinctada martensii</name>
    <dbReference type="NCBI Taxonomy" id="66713"/>
    <lineage>
        <taxon>Eukaryota</taxon>
        <taxon>Metazoa</taxon>
        <taxon>Spiralia</taxon>
        <taxon>Lophotrochozoa</taxon>
        <taxon>Mollusca</taxon>
        <taxon>Bivalvia</taxon>
        <taxon>Autobranchia</taxon>
        <taxon>Pteriomorphia</taxon>
        <taxon>Pterioida</taxon>
        <taxon>Pterioidea</taxon>
        <taxon>Pteriidae</taxon>
        <taxon>Pinctada</taxon>
    </lineage>
</organism>
<dbReference type="AlphaFoldDB" id="A0AA88YKS6"/>
<reference evidence="2" key="1">
    <citation type="submission" date="2019-08" db="EMBL/GenBank/DDBJ databases">
        <title>The improved chromosome-level genome for the pearl oyster Pinctada fucata martensii using PacBio sequencing and Hi-C.</title>
        <authorList>
            <person name="Zheng Z."/>
        </authorList>
    </citation>
    <scope>NUCLEOTIDE SEQUENCE</scope>
    <source>
        <strain evidence="2">ZZ-2019</strain>
        <tissue evidence="2">Adductor muscle</tissue>
    </source>
</reference>
<proteinExistence type="predicted"/>
<feature type="compositionally biased region" description="Polar residues" evidence="1">
    <location>
        <begin position="422"/>
        <end position="435"/>
    </location>
</feature>
<dbReference type="Proteomes" id="UP001186944">
    <property type="component" value="Unassembled WGS sequence"/>
</dbReference>
<protein>
    <submittedName>
        <fullName evidence="2">Uncharacterized protein</fullName>
    </submittedName>
</protein>
<evidence type="ECO:0000313" key="3">
    <source>
        <dbReference type="Proteomes" id="UP001186944"/>
    </source>
</evidence>
<sequence length="484" mass="52469">MQICAVIPSGGGESQKLDTERSSDKKQNNLDKDEGSKFNNLSKDGGIEMSKKKVPEENTDDNEKKTLDESSIKKESTDQEGNPLADKNRQRVNTQEVHDVAQQLEDLSLAGADDKKQGCLQARGPSGGVGKAHMFPETNYKSFNNHSDFQLPYEKQSGKRGIDSDFETPFYKFANPQEQVNYGVNLSAGVNHNLLNQDMIYHKNFSGGKMYTKPGFQDALAKPEFPDINIDDLPYAQGDFTGDDILAMAENTPTQVQHMPPFQSVGTFPTENPNRMPMMGNPPNDFGSFPTDLSYSKQKQDRDDPTSDYESSVYSPSSEVSLNSPPPSNDSGYGAPSPASDMVKSPSRMSTSGGTSPPRDGSQCGDIWSPMSEPPISPPQTVPDQCSYIDQHLDQLHDVLNVIGNDIKSQEDNRKKGPTAGPSKTESKTAATCSNARTGTGGATYAGSESCPPDVATIHGEYVASHDSCTVVHYATSTTILAIP</sequence>
<feature type="compositionally biased region" description="Low complexity" evidence="1">
    <location>
        <begin position="308"/>
        <end position="323"/>
    </location>
</feature>
<comment type="caution">
    <text evidence="2">The sequence shown here is derived from an EMBL/GenBank/DDBJ whole genome shotgun (WGS) entry which is preliminary data.</text>
</comment>
<evidence type="ECO:0000313" key="2">
    <source>
        <dbReference type="EMBL" id="KAK3107540.1"/>
    </source>
</evidence>
<accession>A0AA88YKS6</accession>
<feature type="region of interest" description="Disordered" evidence="1">
    <location>
        <begin position="256"/>
        <end position="385"/>
    </location>
</feature>
<feature type="compositionally biased region" description="Basic and acidic residues" evidence="1">
    <location>
        <begin position="45"/>
        <end position="77"/>
    </location>
</feature>
<name>A0AA88YKS6_PINIB</name>
<dbReference type="EMBL" id="VSWD01000002">
    <property type="protein sequence ID" value="KAK3107540.1"/>
    <property type="molecule type" value="Genomic_DNA"/>
</dbReference>
<feature type="compositionally biased region" description="Low complexity" evidence="1">
    <location>
        <begin position="272"/>
        <end position="284"/>
    </location>
</feature>
<keyword evidence="3" id="KW-1185">Reference proteome</keyword>
<feature type="region of interest" description="Disordered" evidence="1">
    <location>
        <begin position="406"/>
        <end position="449"/>
    </location>
</feature>